<keyword evidence="4" id="KW-1185">Reference proteome</keyword>
<dbReference type="InterPro" id="IPR024310">
    <property type="entry name" value="NUT"/>
</dbReference>
<feature type="compositionally biased region" description="Polar residues" evidence="2">
    <location>
        <begin position="516"/>
        <end position="526"/>
    </location>
</feature>
<feature type="domain" description="Nuclear Testis protein N-terminal" evidence="3">
    <location>
        <begin position="278"/>
        <end position="371"/>
    </location>
</feature>
<evidence type="ECO:0000259" key="3">
    <source>
        <dbReference type="Pfam" id="PF12881"/>
    </source>
</evidence>
<gene>
    <name evidence="5" type="primary">LOC101706870</name>
</gene>
<evidence type="ECO:0000256" key="2">
    <source>
        <dbReference type="SAM" id="MobiDB-lite"/>
    </source>
</evidence>
<dbReference type="AlphaFoldDB" id="A0AAX6TGX7"/>
<dbReference type="InterPro" id="IPR024309">
    <property type="entry name" value="NUT_N"/>
</dbReference>
<feature type="domain" description="Nuclear Testis protein N-terminal" evidence="3">
    <location>
        <begin position="436"/>
        <end position="498"/>
    </location>
</feature>
<feature type="compositionally biased region" description="Pro residues" evidence="2">
    <location>
        <begin position="346"/>
        <end position="360"/>
    </location>
</feature>
<name>A0AAX6TGX7_HETGA</name>
<evidence type="ECO:0000313" key="5">
    <source>
        <dbReference type="RefSeq" id="XP_021120371.1"/>
    </source>
</evidence>
<accession>A0AAX6TGX7</accession>
<reference evidence="5" key="1">
    <citation type="submission" date="2025-08" db="UniProtKB">
        <authorList>
            <consortium name="RefSeq"/>
        </authorList>
    </citation>
    <scope>IDENTIFICATION</scope>
</reference>
<feature type="region of interest" description="Disordered" evidence="2">
    <location>
        <begin position="499"/>
        <end position="526"/>
    </location>
</feature>
<dbReference type="GeneID" id="101706870"/>
<feature type="domain" description="Nuclear Testis protein N-terminal" evidence="3">
    <location>
        <begin position="179"/>
        <end position="257"/>
    </location>
</feature>
<evidence type="ECO:0000313" key="4">
    <source>
        <dbReference type="Proteomes" id="UP000694906"/>
    </source>
</evidence>
<organism evidence="4 5">
    <name type="scientific">Heterocephalus glaber</name>
    <name type="common">Naked mole rat</name>
    <dbReference type="NCBI Taxonomy" id="10181"/>
    <lineage>
        <taxon>Eukaryota</taxon>
        <taxon>Metazoa</taxon>
        <taxon>Chordata</taxon>
        <taxon>Craniata</taxon>
        <taxon>Vertebrata</taxon>
        <taxon>Euteleostomi</taxon>
        <taxon>Mammalia</taxon>
        <taxon>Eutheria</taxon>
        <taxon>Euarchontoglires</taxon>
        <taxon>Glires</taxon>
        <taxon>Rodentia</taxon>
        <taxon>Hystricomorpha</taxon>
        <taxon>Bathyergidae</taxon>
        <taxon>Heterocephalus</taxon>
    </lineage>
</organism>
<evidence type="ECO:0000256" key="1">
    <source>
        <dbReference type="ARBA" id="ARBA00010586"/>
    </source>
</evidence>
<dbReference type="RefSeq" id="XP_021120371.1">
    <property type="nucleotide sequence ID" value="XM_021264712.1"/>
</dbReference>
<proteinExistence type="inferred from homology"/>
<dbReference type="Pfam" id="PF12881">
    <property type="entry name" value="NUT"/>
    <property type="match status" value="4"/>
</dbReference>
<dbReference type="PANTHER" id="PTHR22879">
    <property type="entry name" value="NUT FAMILY MEMBER 1"/>
    <property type="match status" value="1"/>
</dbReference>
<feature type="domain" description="Nuclear Testis protein N-terminal" evidence="3">
    <location>
        <begin position="68"/>
        <end position="176"/>
    </location>
</feature>
<sequence length="526" mass="58190">MSVYQRSGSFTFKPYPCSWFCVSLWSQVTLWVPPITLLGVVAARELMSVSTPVEMLLEGAFPVLHPHMILKSGVILSPSVVLHPLPPDPVPVHQLHWEPPPPSFGNAPLPQGNPLVLSLFPMTPVVAGHGGCGQTGARPFNITAQARRARRPAVSLLIQSTVLTQVPLMRGAQGSSIQPPAVPPVAPTMFGVDTGPPPHCNSTERGLATSQANASPDHTCKSPSVYENFQHWQYLKTLLRRHLPHTPDVEAVSCFLLDQLGMQGKGSGRQLILSNYRPVLRSLSLRRPAMSVEKGLQIGVHEWDPTSKYKCMTFYEVAEEFMEFEAAEKMERLRLQLTGGLPGCPIPAPLRPEAPRPPVPKVVQQPGRQTLRHRLPAPQDPNASSHLRPWHLMRSLLKPWRSWTGWKKIISCPLGSLKKIRKRSSSGKRRSYAQALDILSYIDELCSQEDFVTKVEAIINLQFLEEVGSTDVETDSILAVEEVLEEVLEVEHILTLDEVGHGDEGHQMDKGRGTRLTRQGEGSTGR</sequence>
<feature type="compositionally biased region" description="Basic and acidic residues" evidence="2">
    <location>
        <begin position="499"/>
        <end position="512"/>
    </location>
</feature>
<dbReference type="PANTHER" id="PTHR22879:SF14">
    <property type="entry name" value="NUT FAMILY MEMBER 2A-RELATED"/>
    <property type="match status" value="1"/>
</dbReference>
<protein>
    <submittedName>
        <fullName evidence="5">NUT family member 2G-like</fullName>
    </submittedName>
</protein>
<feature type="region of interest" description="Disordered" evidence="2">
    <location>
        <begin position="346"/>
        <end position="384"/>
    </location>
</feature>
<comment type="similarity">
    <text evidence="1">Belongs to the NUT family.</text>
</comment>
<dbReference type="Proteomes" id="UP000694906">
    <property type="component" value="Unplaced"/>
</dbReference>